<protein>
    <submittedName>
        <fullName evidence="1">Uncharacterized protein</fullName>
    </submittedName>
</protein>
<dbReference type="PATRIC" id="fig|742737.3.peg.4525"/>
<proteinExistence type="predicted"/>
<accession>G5IM11</accession>
<dbReference type="RefSeq" id="WP_006782527.1">
    <property type="nucleotide sequence ID" value="NZ_CP040506.1"/>
</dbReference>
<evidence type="ECO:0000313" key="1">
    <source>
        <dbReference type="EMBL" id="EHI57430.1"/>
    </source>
</evidence>
<evidence type="ECO:0000313" key="2">
    <source>
        <dbReference type="Proteomes" id="UP000005384"/>
    </source>
</evidence>
<dbReference type="AlphaFoldDB" id="G5IM11"/>
<reference evidence="1 2" key="1">
    <citation type="submission" date="2011-08" db="EMBL/GenBank/DDBJ databases">
        <title>The Genome Sequence of Clostridium hathewayi WAL-18680.</title>
        <authorList>
            <consortium name="The Broad Institute Genome Sequencing Platform"/>
            <person name="Earl A."/>
            <person name="Ward D."/>
            <person name="Feldgarden M."/>
            <person name="Gevers D."/>
            <person name="Finegold S.M."/>
            <person name="Summanen P.H."/>
            <person name="Molitoris D.R."/>
            <person name="Song M."/>
            <person name="Daigneault M."/>
            <person name="Allen-Vercoe E."/>
            <person name="Young S.K."/>
            <person name="Zeng Q."/>
            <person name="Gargeya S."/>
            <person name="Fitzgerald M."/>
            <person name="Haas B."/>
            <person name="Abouelleil A."/>
            <person name="Alvarado L."/>
            <person name="Arachchi H.M."/>
            <person name="Berlin A."/>
            <person name="Brown A."/>
            <person name="Chapman S.B."/>
            <person name="Chen Z."/>
            <person name="Dunbar C."/>
            <person name="Freedman E."/>
            <person name="Gearin G."/>
            <person name="Gellesch M."/>
            <person name="Goldberg J."/>
            <person name="Griggs A."/>
            <person name="Gujja S."/>
            <person name="Heiman D."/>
            <person name="Howarth C."/>
            <person name="Larson L."/>
            <person name="Lui A."/>
            <person name="MacDonald P.J.P."/>
            <person name="Montmayeur A."/>
            <person name="Murphy C."/>
            <person name="Neiman D."/>
            <person name="Pearson M."/>
            <person name="Priest M."/>
            <person name="Roberts A."/>
            <person name="Saif S."/>
            <person name="Shea T."/>
            <person name="Shenoy N."/>
            <person name="Sisk P."/>
            <person name="Stolte C."/>
            <person name="Sykes S."/>
            <person name="Wortman J."/>
            <person name="Nusbaum C."/>
            <person name="Birren B."/>
        </authorList>
    </citation>
    <scope>NUCLEOTIDE SEQUENCE [LARGE SCALE GENOMIC DNA]</scope>
    <source>
        <strain evidence="1 2">WAL-18680</strain>
    </source>
</reference>
<gene>
    <name evidence="1" type="ORF">HMPREF9473_04539</name>
</gene>
<dbReference type="EMBL" id="ADLN01000120">
    <property type="protein sequence ID" value="EHI57430.1"/>
    <property type="molecule type" value="Genomic_DNA"/>
</dbReference>
<organism evidence="1 2">
    <name type="scientific">Hungatella hathewayi WAL-18680</name>
    <dbReference type="NCBI Taxonomy" id="742737"/>
    <lineage>
        <taxon>Bacteria</taxon>
        <taxon>Bacillati</taxon>
        <taxon>Bacillota</taxon>
        <taxon>Clostridia</taxon>
        <taxon>Lachnospirales</taxon>
        <taxon>Lachnospiraceae</taxon>
        <taxon>Hungatella</taxon>
    </lineage>
</organism>
<sequence length="47" mass="5626">MDVGAVGERATQVPEKWPVLKVWQVTGMWPCCMQRRRHREEEVTDLW</sequence>
<comment type="caution">
    <text evidence="1">The sequence shown here is derived from an EMBL/GenBank/DDBJ whole genome shotgun (WGS) entry which is preliminary data.</text>
</comment>
<dbReference type="HOGENOM" id="CLU_3168988_0_0_9"/>
<dbReference type="Proteomes" id="UP000005384">
    <property type="component" value="Unassembled WGS sequence"/>
</dbReference>
<name>G5IM11_9FIRM</name>
<keyword evidence="2" id="KW-1185">Reference proteome</keyword>